<dbReference type="PANTHER" id="PTHR31286:SF134">
    <property type="entry name" value="OS01G0559450 PROTEIN"/>
    <property type="match status" value="1"/>
</dbReference>
<dbReference type="EMBL" id="JACEFO010000973">
    <property type="protein sequence ID" value="KAF8751030.1"/>
    <property type="molecule type" value="Genomic_DNA"/>
</dbReference>
<dbReference type="Proteomes" id="UP000636709">
    <property type="component" value="Unassembled WGS sequence"/>
</dbReference>
<proteinExistence type="predicted"/>
<dbReference type="InterPro" id="IPR036875">
    <property type="entry name" value="Znf_CCHC_sf"/>
</dbReference>
<protein>
    <recommendedName>
        <fullName evidence="3">CCHC-type domain-containing protein</fullName>
    </recommendedName>
</protein>
<dbReference type="PROSITE" id="PS50158">
    <property type="entry name" value="ZF_CCHC"/>
    <property type="match status" value="1"/>
</dbReference>
<dbReference type="OrthoDB" id="696115at2759"/>
<organism evidence="4 5">
    <name type="scientific">Digitaria exilis</name>
    <dbReference type="NCBI Taxonomy" id="1010633"/>
    <lineage>
        <taxon>Eukaryota</taxon>
        <taxon>Viridiplantae</taxon>
        <taxon>Streptophyta</taxon>
        <taxon>Embryophyta</taxon>
        <taxon>Tracheophyta</taxon>
        <taxon>Spermatophyta</taxon>
        <taxon>Magnoliopsida</taxon>
        <taxon>Liliopsida</taxon>
        <taxon>Poales</taxon>
        <taxon>Poaceae</taxon>
        <taxon>PACMAD clade</taxon>
        <taxon>Panicoideae</taxon>
        <taxon>Panicodae</taxon>
        <taxon>Paniceae</taxon>
        <taxon>Anthephorinae</taxon>
        <taxon>Digitaria</taxon>
    </lineage>
</organism>
<feature type="domain" description="CCHC-type" evidence="3">
    <location>
        <begin position="194"/>
        <end position="209"/>
    </location>
</feature>
<feature type="region of interest" description="Disordered" evidence="2">
    <location>
        <begin position="261"/>
        <end position="324"/>
    </location>
</feature>
<comment type="caution">
    <text evidence="4">The sequence shown here is derived from an EMBL/GenBank/DDBJ whole genome shotgun (WGS) entry which is preliminary data.</text>
</comment>
<keyword evidence="1" id="KW-0863">Zinc-finger</keyword>
<evidence type="ECO:0000313" key="5">
    <source>
        <dbReference type="Proteomes" id="UP000636709"/>
    </source>
</evidence>
<gene>
    <name evidence="4" type="ORF">HU200_012262</name>
</gene>
<feature type="compositionally biased region" description="Basic and acidic residues" evidence="2">
    <location>
        <begin position="308"/>
        <end position="324"/>
    </location>
</feature>
<accession>A0A835FGL6</accession>
<dbReference type="InterPro" id="IPR025836">
    <property type="entry name" value="Zn_knuckle_CX2CX4HX4C"/>
</dbReference>
<evidence type="ECO:0000256" key="1">
    <source>
        <dbReference type="PROSITE-ProRule" id="PRU00047"/>
    </source>
</evidence>
<evidence type="ECO:0000259" key="3">
    <source>
        <dbReference type="PROSITE" id="PS50158"/>
    </source>
</evidence>
<name>A0A835FGL6_9POAL</name>
<sequence>MKTLIASEVEEEEEEYAFEEDEETVKAPQKWRAFARFYSSQDYKTWVLFSELSKVWGRSVPVPARDLSDNRFLVEFDLEWVCNKVLRGGPWTFRGDAVIFVPYDGLKRFLDVVIDSIALWVRFYDIPEGLMTYRFMRALGSTIGKVLEVGEARLDYKRVKIDLTNAIKSTVNILVKEFERMEFLVRYENIPHFCFVCGRIGHAARECPDEGDGDRGVRFCTSLRCSPQKRDTGKRFTILALDPRVRVGLNFSGDQKSKVMVSANSSNKTPGGVKTRTGSRAGWSDKVAKGSGDEAAELAKGVASMSVDSKEPKVGKEKVSARLL</sequence>
<dbReference type="Pfam" id="PF14392">
    <property type="entry name" value="zf-CCHC_4"/>
    <property type="match status" value="1"/>
</dbReference>
<keyword evidence="5" id="KW-1185">Reference proteome</keyword>
<dbReference type="AlphaFoldDB" id="A0A835FGL6"/>
<reference evidence="4" key="1">
    <citation type="submission" date="2020-07" db="EMBL/GenBank/DDBJ databases">
        <title>Genome sequence and genetic diversity analysis of an under-domesticated orphan crop, white fonio (Digitaria exilis).</title>
        <authorList>
            <person name="Bennetzen J.L."/>
            <person name="Chen S."/>
            <person name="Ma X."/>
            <person name="Wang X."/>
            <person name="Yssel A.E.J."/>
            <person name="Chaluvadi S.R."/>
            <person name="Johnson M."/>
            <person name="Gangashetty P."/>
            <person name="Hamidou F."/>
            <person name="Sanogo M.D."/>
            <person name="Zwaenepoel A."/>
            <person name="Wallace J."/>
            <person name="Van De Peer Y."/>
            <person name="Van Deynze A."/>
        </authorList>
    </citation>
    <scope>NUCLEOTIDE SEQUENCE</scope>
    <source>
        <tissue evidence="4">Leaves</tissue>
    </source>
</reference>
<keyword evidence="1" id="KW-0479">Metal-binding</keyword>
<dbReference type="SUPFAM" id="SSF57756">
    <property type="entry name" value="Retrovirus zinc finger-like domains"/>
    <property type="match status" value="1"/>
</dbReference>
<evidence type="ECO:0000313" key="4">
    <source>
        <dbReference type="EMBL" id="KAF8751030.1"/>
    </source>
</evidence>
<dbReference type="InterPro" id="IPR001878">
    <property type="entry name" value="Znf_CCHC"/>
</dbReference>
<dbReference type="GO" id="GO:0003676">
    <property type="term" value="F:nucleic acid binding"/>
    <property type="evidence" value="ECO:0007669"/>
    <property type="project" value="InterPro"/>
</dbReference>
<dbReference type="GO" id="GO:0008270">
    <property type="term" value="F:zinc ion binding"/>
    <property type="evidence" value="ECO:0007669"/>
    <property type="project" value="UniProtKB-KW"/>
</dbReference>
<dbReference type="InterPro" id="IPR040256">
    <property type="entry name" value="At4g02000-like"/>
</dbReference>
<evidence type="ECO:0000256" key="2">
    <source>
        <dbReference type="SAM" id="MobiDB-lite"/>
    </source>
</evidence>
<dbReference type="PANTHER" id="PTHR31286">
    <property type="entry name" value="GLYCINE-RICH CELL WALL STRUCTURAL PROTEIN 1.8-LIKE"/>
    <property type="match status" value="1"/>
</dbReference>
<keyword evidence="1" id="KW-0862">Zinc</keyword>